<dbReference type="Pfam" id="PF00482">
    <property type="entry name" value="T2SSF"/>
    <property type="match status" value="2"/>
</dbReference>
<protein>
    <submittedName>
        <fullName evidence="9">Type II secretion system F family protein</fullName>
    </submittedName>
</protein>
<dbReference type="InterPro" id="IPR003004">
    <property type="entry name" value="GspF/PilC"/>
</dbReference>
<comment type="caution">
    <text evidence="9">The sequence shown here is derived from an EMBL/GenBank/DDBJ whole genome shotgun (WGS) entry which is preliminary data.</text>
</comment>
<organism evidence="9 10">
    <name type="scientific">Phragmitibacter flavus</name>
    <dbReference type="NCBI Taxonomy" id="2576071"/>
    <lineage>
        <taxon>Bacteria</taxon>
        <taxon>Pseudomonadati</taxon>
        <taxon>Verrucomicrobiota</taxon>
        <taxon>Verrucomicrobiia</taxon>
        <taxon>Verrucomicrobiales</taxon>
        <taxon>Verrucomicrobiaceae</taxon>
        <taxon>Phragmitibacter</taxon>
    </lineage>
</organism>
<feature type="transmembrane region" description="Helical" evidence="7">
    <location>
        <begin position="193"/>
        <end position="216"/>
    </location>
</feature>
<name>A0A5R8KIP9_9BACT</name>
<proteinExistence type="inferred from homology"/>
<evidence type="ECO:0000256" key="4">
    <source>
        <dbReference type="ARBA" id="ARBA00022692"/>
    </source>
</evidence>
<evidence type="ECO:0000256" key="3">
    <source>
        <dbReference type="ARBA" id="ARBA00022475"/>
    </source>
</evidence>
<dbReference type="Proteomes" id="UP000306196">
    <property type="component" value="Unassembled WGS sequence"/>
</dbReference>
<dbReference type="OrthoDB" id="9805682at2"/>
<feature type="transmembrane region" description="Helical" evidence="7">
    <location>
        <begin position="395"/>
        <end position="417"/>
    </location>
</feature>
<feature type="transmembrane region" description="Helical" evidence="7">
    <location>
        <begin position="247"/>
        <end position="266"/>
    </location>
</feature>
<evidence type="ECO:0000256" key="7">
    <source>
        <dbReference type="SAM" id="Phobius"/>
    </source>
</evidence>
<evidence type="ECO:0000256" key="2">
    <source>
        <dbReference type="ARBA" id="ARBA00005745"/>
    </source>
</evidence>
<evidence type="ECO:0000313" key="10">
    <source>
        <dbReference type="Proteomes" id="UP000306196"/>
    </source>
</evidence>
<dbReference type="PRINTS" id="PR00812">
    <property type="entry name" value="BCTERIALGSPF"/>
</dbReference>
<feature type="domain" description="Type II secretion system protein GspF" evidence="8">
    <location>
        <begin position="95"/>
        <end position="217"/>
    </location>
</feature>
<keyword evidence="4 7" id="KW-0812">Transmembrane</keyword>
<keyword evidence="10" id="KW-1185">Reference proteome</keyword>
<accession>A0A5R8KIP9</accession>
<sequence>MPEFYYEAISASGQRSTGTLEATNRGEAVRKLSRRGLQPFTLNASTGGGGETAVVSAPAASTGKSVEVKANGKAESKTVGLPTGLKLKRAQVIQFTEELCDLLHAGLQLEQALHAMENRSSELSRDLAVGLRARVRDGVPFSLALAQVSPSFGELYCNLVSAGEASGALESILQRQVRYLNQMEALRAKVISALIYPAFIVMSGVALAIVFITYLLPKLALLIKNTQGELPAIAQWLLGFSAFLKSWWWLLVMLMIGAAVTCHVLFQDRRRLGWWHRVQLNLPVYGPVLRSRFEVQFLETLGNLLVNGLPLNRALELVRRATINSYLRERLGLVETAVGDGGSLSRAMEKADVARPLVVDMVRVGEQTGEMAEALQKAATRFDAQLSKLIDRATALIQPVIVLVMAVAVGLMAWMMVNVVYGTLENIRSR</sequence>
<reference evidence="9 10" key="1">
    <citation type="submission" date="2019-05" db="EMBL/GenBank/DDBJ databases">
        <title>Verrucobacter flavum gen. nov., sp. nov. a new member of the family Verrucomicrobiaceae.</title>
        <authorList>
            <person name="Szuroczki S."/>
            <person name="Abbaszade G."/>
            <person name="Szabo A."/>
            <person name="Felfoldi T."/>
            <person name="Schumann P."/>
            <person name="Boka K."/>
            <person name="Keki Z."/>
            <person name="Toumi M."/>
            <person name="Toth E."/>
        </authorList>
    </citation>
    <scope>NUCLEOTIDE SEQUENCE [LARGE SCALE GENOMIC DNA]</scope>
    <source>
        <strain evidence="9 10">MG-N-17</strain>
    </source>
</reference>
<feature type="domain" description="Type II secretion system protein GspF" evidence="8">
    <location>
        <begin position="297"/>
        <end position="413"/>
    </location>
</feature>
<dbReference type="EMBL" id="VAUV01000002">
    <property type="protein sequence ID" value="TLD72184.1"/>
    <property type="molecule type" value="Genomic_DNA"/>
</dbReference>
<dbReference type="InterPro" id="IPR042094">
    <property type="entry name" value="T2SS_GspF_sf"/>
</dbReference>
<keyword evidence="5 7" id="KW-1133">Transmembrane helix</keyword>
<evidence type="ECO:0000256" key="6">
    <source>
        <dbReference type="ARBA" id="ARBA00023136"/>
    </source>
</evidence>
<gene>
    <name evidence="9" type="ORF">FEM03_02170</name>
</gene>
<evidence type="ECO:0000259" key="8">
    <source>
        <dbReference type="Pfam" id="PF00482"/>
    </source>
</evidence>
<evidence type="ECO:0000256" key="1">
    <source>
        <dbReference type="ARBA" id="ARBA00004651"/>
    </source>
</evidence>
<dbReference type="Gene3D" id="1.20.81.30">
    <property type="entry name" value="Type II secretion system (T2SS), domain F"/>
    <property type="match status" value="2"/>
</dbReference>
<dbReference type="GO" id="GO:0005886">
    <property type="term" value="C:plasma membrane"/>
    <property type="evidence" value="ECO:0007669"/>
    <property type="project" value="UniProtKB-SubCell"/>
</dbReference>
<evidence type="ECO:0000313" key="9">
    <source>
        <dbReference type="EMBL" id="TLD72184.1"/>
    </source>
</evidence>
<dbReference type="RefSeq" id="WP_138084539.1">
    <property type="nucleotide sequence ID" value="NZ_VAUV01000002.1"/>
</dbReference>
<keyword evidence="6 7" id="KW-0472">Membrane</keyword>
<dbReference type="AlphaFoldDB" id="A0A5R8KIP9"/>
<comment type="subcellular location">
    <subcellularLocation>
        <location evidence="1">Cell membrane</location>
        <topology evidence="1">Multi-pass membrane protein</topology>
    </subcellularLocation>
</comment>
<keyword evidence="3" id="KW-1003">Cell membrane</keyword>
<dbReference type="InterPro" id="IPR018076">
    <property type="entry name" value="T2SS_GspF_dom"/>
</dbReference>
<dbReference type="PANTHER" id="PTHR30012:SF0">
    <property type="entry name" value="TYPE II SECRETION SYSTEM PROTEIN F-RELATED"/>
    <property type="match status" value="1"/>
</dbReference>
<evidence type="ECO:0000256" key="5">
    <source>
        <dbReference type="ARBA" id="ARBA00022989"/>
    </source>
</evidence>
<comment type="similarity">
    <text evidence="2">Belongs to the GSP F family.</text>
</comment>
<dbReference type="PANTHER" id="PTHR30012">
    <property type="entry name" value="GENERAL SECRETION PATHWAY PROTEIN"/>
    <property type="match status" value="1"/>
</dbReference>